<reference evidence="1 2" key="1">
    <citation type="submission" date="2021-06" db="EMBL/GenBank/DDBJ databases">
        <authorList>
            <person name="Sun Q."/>
            <person name="Li D."/>
        </authorList>
    </citation>
    <scope>NUCLEOTIDE SEQUENCE [LARGE SCALE GENOMIC DNA]</scope>
    <source>
        <strain evidence="1 2">MSJ-2</strain>
    </source>
</reference>
<keyword evidence="2" id="KW-1185">Reference proteome</keyword>
<proteinExistence type="predicted"/>
<dbReference type="Proteomes" id="UP000787672">
    <property type="component" value="Unassembled WGS sequence"/>
</dbReference>
<accession>A0ABS6FD32</accession>
<dbReference type="RefSeq" id="WP_216633454.1">
    <property type="nucleotide sequence ID" value="NZ_JAHLQN010000001.1"/>
</dbReference>
<protein>
    <recommendedName>
        <fullName evidence="3">DUF4177 domain-containing protein</fullName>
    </recommendedName>
</protein>
<organism evidence="1 2">
    <name type="scientific">Dysosmobacter acutus</name>
    <dbReference type="NCBI Taxonomy" id="2841504"/>
    <lineage>
        <taxon>Bacteria</taxon>
        <taxon>Bacillati</taxon>
        <taxon>Bacillota</taxon>
        <taxon>Clostridia</taxon>
        <taxon>Eubacteriales</taxon>
        <taxon>Oscillospiraceae</taxon>
        <taxon>Dysosmobacter</taxon>
    </lineage>
</organism>
<sequence length="61" mass="7062">MAVKLTEQTNGPHIFMRLRLDSGRVEEIDAYITEKGWHYVTSADRTPEVRLRIIAAFHALH</sequence>
<evidence type="ECO:0000313" key="1">
    <source>
        <dbReference type="EMBL" id="MBU5628176.1"/>
    </source>
</evidence>
<gene>
    <name evidence="1" type="ORF">KQI82_14795</name>
</gene>
<dbReference type="EMBL" id="JAHLQN010000001">
    <property type="protein sequence ID" value="MBU5628176.1"/>
    <property type="molecule type" value="Genomic_DNA"/>
</dbReference>
<evidence type="ECO:0008006" key="3">
    <source>
        <dbReference type="Google" id="ProtNLM"/>
    </source>
</evidence>
<evidence type="ECO:0000313" key="2">
    <source>
        <dbReference type="Proteomes" id="UP000787672"/>
    </source>
</evidence>
<name>A0ABS6FD32_9FIRM</name>
<comment type="caution">
    <text evidence="1">The sequence shown here is derived from an EMBL/GenBank/DDBJ whole genome shotgun (WGS) entry which is preliminary data.</text>
</comment>